<evidence type="ECO:0000256" key="1">
    <source>
        <dbReference type="ARBA" id="ARBA00022553"/>
    </source>
</evidence>
<dbReference type="InterPro" id="IPR001789">
    <property type="entry name" value="Sig_transdc_resp-reg_receiver"/>
</dbReference>
<evidence type="ECO:0000259" key="3">
    <source>
        <dbReference type="PROSITE" id="PS50110"/>
    </source>
</evidence>
<dbReference type="SMART" id="SM00448">
    <property type="entry name" value="REC"/>
    <property type="match status" value="1"/>
</dbReference>
<feature type="domain" description="Response regulatory" evidence="3">
    <location>
        <begin position="5"/>
        <end position="121"/>
    </location>
</feature>
<dbReference type="EMBL" id="CACVAQ010000326">
    <property type="protein sequence ID" value="CAA6823259.1"/>
    <property type="molecule type" value="Genomic_DNA"/>
</dbReference>
<dbReference type="PROSITE" id="PS50110">
    <property type="entry name" value="RESPONSE_REGULATORY"/>
    <property type="match status" value="1"/>
</dbReference>
<feature type="modified residue" description="4-aspartylphosphate" evidence="2">
    <location>
        <position position="54"/>
    </location>
</feature>
<dbReference type="Pfam" id="PF00072">
    <property type="entry name" value="Response_reg"/>
    <property type="match status" value="1"/>
</dbReference>
<dbReference type="PANTHER" id="PTHR44591">
    <property type="entry name" value="STRESS RESPONSE REGULATOR PROTEIN 1"/>
    <property type="match status" value="1"/>
</dbReference>
<dbReference type="InterPro" id="IPR050595">
    <property type="entry name" value="Bact_response_regulator"/>
</dbReference>
<protein>
    <submittedName>
        <fullName evidence="4">Response regulator</fullName>
    </submittedName>
</protein>
<dbReference type="SUPFAM" id="SSF52172">
    <property type="entry name" value="CheY-like"/>
    <property type="match status" value="1"/>
</dbReference>
<dbReference type="PANTHER" id="PTHR44591:SF3">
    <property type="entry name" value="RESPONSE REGULATORY DOMAIN-CONTAINING PROTEIN"/>
    <property type="match status" value="1"/>
</dbReference>
<dbReference type="InterPro" id="IPR011006">
    <property type="entry name" value="CheY-like_superfamily"/>
</dbReference>
<dbReference type="CDD" id="cd17574">
    <property type="entry name" value="REC_OmpR"/>
    <property type="match status" value="1"/>
</dbReference>
<reference evidence="4" key="1">
    <citation type="submission" date="2020-01" db="EMBL/GenBank/DDBJ databases">
        <authorList>
            <person name="Meier V. D."/>
            <person name="Meier V D."/>
        </authorList>
    </citation>
    <scope>NUCLEOTIDE SEQUENCE</scope>
    <source>
        <strain evidence="4">HLG_WM_MAG_10</strain>
    </source>
</reference>
<sequence>MVSKKILIVDNEPNIVMALEYAFKKQGYVVFIARDGAEGLEILETHLPDVVLLDIMMPKVDGFQTLEAIKKNDKLSNLKVVFLSAKNKTSDIEKGLEAGVDKYLLKPFSVKKVIAEIDALLSN</sequence>
<gene>
    <name evidence="4" type="ORF">HELGO_WM19067</name>
</gene>
<dbReference type="AlphaFoldDB" id="A0A6S6U9B6"/>
<dbReference type="GO" id="GO:0000160">
    <property type="term" value="P:phosphorelay signal transduction system"/>
    <property type="evidence" value="ECO:0007669"/>
    <property type="project" value="InterPro"/>
</dbReference>
<evidence type="ECO:0000256" key="2">
    <source>
        <dbReference type="PROSITE-ProRule" id="PRU00169"/>
    </source>
</evidence>
<organism evidence="4">
    <name type="scientific">uncultured Aureispira sp</name>
    <dbReference type="NCBI Taxonomy" id="1331704"/>
    <lineage>
        <taxon>Bacteria</taxon>
        <taxon>Pseudomonadati</taxon>
        <taxon>Bacteroidota</taxon>
        <taxon>Saprospiria</taxon>
        <taxon>Saprospirales</taxon>
        <taxon>Saprospiraceae</taxon>
        <taxon>Aureispira</taxon>
        <taxon>environmental samples</taxon>
    </lineage>
</organism>
<name>A0A6S6U9B6_9BACT</name>
<evidence type="ECO:0000313" key="4">
    <source>
        <dbReference type="EMBL" id="CAA6823259.1"/>
    </source>
</evidence>
<dbReference type="Gene3D" id="3.40.50.2300">
    <property type="match status" value="1"/>
</dbReference>
<keyword evidence="1 2" id="KW-0597">Phosphoprotein</keyword>
<accession>A0A6S6U9B6</accession>
<proteinExistence type="predicted"/>